<dbReference type="AlphaFoldDB" id="A0A1F6EK67"/>
<sequence length="218" mass="25697">MTYADRIERLLTPPERRLFQKLSTPQKIQAYLDTLPVNFEASGETYMSPRRVIRAKTAHCFEGALLAATALAYHGKRPLLLDFRTIPADEDHVVTLFRQNGYWGAISKTNHAILRYRDPVYRTVRELAMSFFHEYLMWDGRKSLRAYSGPFDLSKIAPERWVTADKELFWLVEALDKTRHFPTVPKKNLRLLRKAYKIELRAMKLVEWKSPKRSKKRR</sequence>
<reference evidence="1 2" key="1">
    <citation type="journal article" date="2016" name="Nat. Commun.">
        <title>Thousands of microbial genomes shed light on interconnected biogeochemical processes in an aquifer system.</title>
        <authorList>
            <person name="Anantharaman K."/>
            <person name="Brown C.T."/>
            <person name="Hug L.A."/>
            <person name="Sharon I."/>
            <person name="Castelle C.J."/>
            <person name="Probst A.J."/>
            <person name="Thomas B.C."/>
            <person name="Singh A."/>
            <person name="Wilkins M.J."/>
            <person name="Karaoz U."/>
            <person name="Brodie E.L."/>
            <person name="Williams K.H."/>
            <person name="Hubbard S.S."/>
            <person name="Banfield J.F."/>
        </authorList>
    </citation>
    <scope>NUCLEOTIDE SEQUENCE [LARGE SCALE GENOMIC DNA]</scope>
</reference>
<organism evidence="1 2">
    <name type="scientific">Candidatus Kaiserbacteria bacterium RIFCSPLOWO2_01_FULL_54_20</name>
    <dbReference type="NCBI Taxonomy" id="1798513"/>
    <lineage>
        <taxon>Bacteria</taxon>
        <taxon>Candidatus Kaiseribacteriota</taxon>
    </lineage>
</organism>
<evidence type="ECO:0000313" key="1">
    <source>
        <dbReference type="EMBL" id="OGG74036.1"/>
    </source>
</evidence>
<protein>
    <recommendedName>
        <fullName evidence="3">Transglutaminase-like domain-containing protein</fullName>
    </recommendedName>
</protein>
<accession>A0A1F6EK67</accession>
<name>A0A1F6EK67_9BACT</name>
<evidence type="ECO:0008006" key="3">
    <source>
        <dbReference type="Google" id="ProtNLM"/>
    </source>
</evidence>
<dbReference type="Proteomes" id="UP000178427">
    <property type="component" value="Unassembled WGS sequence"/>
</dbReference>
<dbReference type="EMBL" id="MFMA01000012">
    <property type="protein sequence ID" value="OGG74036.1"/>
    <property type="molecule type" value="Genomic_DNA"/>
</dbReference>
<comment type="caution">
    <text evidence="1">The sequence shown here is derived from an EMBL/GenBank/DDBJ whole genome shotgun (WGS) entry which is preliminary data.</text>
</comment>
<evidence type="ECO:0000313" key="2">
    <source>
        <dbReference type="Proteomes" id="UP000178427"/>
    </source>
</evidence>
<proteinExistence type="predicted"/>
<gene>
    <name evidence="1" type="ORF">A3A40_03540</name>
</gene>